<dbReference type="Proteomes" id="UP000184286">
    <property type="component" value="Unassembled WGS sequence"/>
</dbReference>
<dbReference type="EMBL" id="MPOH02000017">
    <property type="protein sequence ID" value="OQD53446.1"/>
    <property type="molecule type" value="Genomic_DNA"/>
</dbReference>
<reference evidence="4" key="1">
    <citation type="submission" date="2016-11" db="EMBL/GenBank/DDBJ databases">
        <authorList>
            <person name="Schniete J.K."/>
            <person name="Salih T."/>
            <person name="Algora Gallardo L."/>
            <person name="Martinez Fernandez S."/>
            <person name="Herron P.R."/>
        </authorList>
    </citation>
    <scope>NUCLEOTIDE SEQUENCE [LARGE SCALE GENOMIC DNA]</scope>
    <source>
        <strain evidence="4">DSM 41896</strain>
    </source>
</reference>
<comment type="caution">
    <text evidence="3">The sequence shown here is derived from an EMBL/GenBank/DDBJ whole genome shotgun (WGS) entry which is preliminary data.</text>
</comment>
<feature type="region of interest" description="Disordered" evidence="1">
    <location>
        <begin position="60"/>
        <end position="83"/>
    </location>
</feature>
<organism evidence="3 4">
    <name type="scientific">Streptomyces phaeoluteigriseus</name>
    <dbReference type="NCBI Taxonomy" id="114686"/>
    <lineage>
        <taxon>Bacteria</taxon>
        <taxon>Bacillati</taxon>
        <taxon>Actinomycetota</taxon>
        <taxon>Actinomycetes</taxon>
        <taxon>Kitasatosporales</taxon>
        <taxon>Streptomycetaceae</taxon>
        <taxon>Streptomyces</taxon>
        <taxon>Streptomyces aurantiacus group</taxon>
    </lineage>
</organism>
<feature type="compositionally biased region" description="Basic and acidic residues" evidence="1">
    <location>
        <begin position="60"/>
        <end position="70"/>
    </location>
</feature>
<proteinExistence type="predicted"/>
<keyword evidence="2" id="KW-0732">Signal</keyword>
<evidence type="ECO:0000256" key="1">
    <source>
        <dbReference type="SAM" id="MobiDB-lite"/>
    </source>
</evidence>
<dbReference type="OrthoDB" id="4292578at2"/>
<accession>A0A1V6MM89</accession>
<gene>
    <name evidence="3" type="ORF">BM536_028765</name>
</gene>
<feature type="chain" id="PRO_5013365666" description="Secreted protein" evidence="2">
    <location>
        <begin position="28"/>
        <end position="106"/>
    </location>
</feature>
<protein>
    <recommendedName>
        <fullName evidence="5">Secreted protein</fullName>
    </recommendedName>
</protein>
<reference evidence="3 4" key="2">
    <citation type="submission" date="2017-02" db="EMBL/GenBank/DDBJ databases">
        <title>Draft genome sequence of Streptomyces phaeoluteigriseus type strain DSM41896.</title>
        <authorList>
            <person name="Salih T.S."/>
            <person name="Algora Gallardo L."/>
            <person name="Melo Santos T."/>
            <person name="Filgueira Martinez S."/>
            <person name="Herron P.R."/>
        </authorList>
    </citation>
    <scope>NUCLEOTIDE SEQUENCE [LARGE SCALE GENOMIC DNA]</scope>
    <source>
        <strain evidence="3 4">DSM 41896</strain>
    </source>
</reference>
<dbReference type="RefSeq" id="WP_073497049.1">
    <property type="nucleotide sequence ID" value="NZ_MPOH02000017.1"/>
</dbReference>
<evidence type="ECO:0008006" key="5">
    <source>
        <dbReference type="Google" id="ProtNLM"/>
    </source>
</evidence>
<evidence type="ECO:0000313" key="3">
    <source>
        <dbReference type="EMBL" id="OQD53446.1"/>
    </source>
</evidence>
<evidence type="ECO:0000313" key="4">
    <source>
        <dbReference type="Proteomes" id="UP000184286"/>
    </source>
</evidence>
<dbReference type="AlphaFoldDB" id="A0A1V6MM89"/>
<name>A0A1V6MM89_9ACTN</name>
<evidence type="ECO:0000256" key="2">
    <source>
        <dbReference type="SAM" id="SignalP"/>
    </source>
</evidence>
<sequence length="106" mass="11664">MSTRRPIIVAWAGLCLVGIAATSALNAAPYTDNPVSPVEEPTPTDMYAVDCQEIADEMEQARADAKREQQEALDPSATPRHQVTVRDWAVPEECADVLDDRGLRER</sequence>
<feature type="signal peptide" evidence="2">
    <location>
        <begin position="1"/>
        <end position="27"/>
    </location>
</feature>